<keyword evidence="5" id="KW-0560">Oxidoreductase</keyword>
<protein>
    <recommendedName>
        <fullName evidence="3">glutamyl-tRNA reductase</fullName>
        <ecNumber evidence="3">1.2.1.70</ecNumber>
    </recommendedName>
</protein>
<evidence type="ECO:0000256" key="5">
    <source>
        <dbReference type="ARBA" id="ARBA00023002"/>
    </source>
</evidence>
<sequence length="171" mass="18921">RRIFGDVSACRFLVVGSGEVAEMALDAFGSRGARAITVTGRTYEKARELAEKSKGSVLGFDSFRDSLHLFDVVLCSTSGEDHILTRETIRKAIAKRPARPLFLIDVSMPRDVEQSVGDLENVYLYNLDDVSAIANENLKSRQAEVAKCREALEKRAGQIWNQLLFSSNPPS</sequence>
<dbReference type="PANTHER" id="PTHR43013">
    <property type="entry name" value="GLUTAMYL-TRNA REDUCTASE"/>
    <property type="match status" value="1"/>
</dbReference>
<dbReference type="FunFam" id="3.40.50.720:FF:000031">
    <property type="entry name" value="Glutamyl-tRNA reductase"/>
    <property type="match status" value="1"/>
</dbReference>
<evidence type="ECO:0000256" key="1">
    <source>
        <dbReference type="ARBA" id="ARBA00005059"/>
    </source>
</evidence>
<feature type="non-terminal residue" evidence="9">
    <location>
        <position position="1"/>
    </location>
</feature>
<evidence type="ECO:0000256" key="3">
    <source>
        <dbReference type="ARBA" id="ARBA00012970"/>
    </source>
</evidence>
<organism evidence="9">
    <name type="scientific">marine metagenome</name>
    <dbReference type="NCBI Taxonomy" id="408172"/>
    <lineage>
        <taxon>unclassified sequences</taxon>
        <taxon>metagenomes</taxon>
        <taxon>ecological metagenomes</taxon>
    </lineage>
</organism>
<proteinExistence type="inferred from homology"/>
<keyword evidence="4" id="KW-0521">NADP</keyword>
<dbReference type="InterPro" id="IPR036291">
    <property type="entry name" value="NAD(P)-bd_dom_sf"/>
</dbReference>
<evidence type="ECO:0000259" key="8">
    <source>
        <dbReference type="Pfam" id="PF01488"/>
    </source>
</evidence>
<comment type="similarity">
    <text evidence="2">Belongs to the glutamyl-tRNA reductase family.</text>
</comment>
<evidence type="ECO:0000256" key="2">
    <source>
        <dbReference type="ARBA" id="ARBA00005916"/>
    </source>
</evidence>
<dbReference type="InterPro" id="IPR006151">
    <property type="entry name" value="Shikm_DH/Glu-tRNA_Rdtase"/>
</dbReference>
<comment type="catalytic activity">
    <reaction evidence="7">
        <text>(S)-4-amino-5-oxopentanoate + tRNA(Glu) + NADP(+) = L-glutamyl-tRNA(Glu) + NADPH + H(+)</text>
        <dbReference type="Rhea" id="RHEA:12344"/>
        <dbReference type="Rhea" id="RHEA-COMP:9663"/>
        <dbReference type="Rhea" id="RHEA-COMP:9680"/>
        <dbReference type="ChEBI" id="CHEBI:15378"/>
        <dbReference type="ChEBI" id="CHEBI:57501"/>
        <dbReference type="ChEBI" id="CHEBI:57783"/>
        <dbReference type="ChEBI" id="CHEBI:58349"/>
        <dbReference type="ChEBI" id="CHEBI:78442"/>
        <dbReference type="ChEBI" id="CHEBI:78520"/>
        <dbReference type="EC" id="1.2.1.70"/>
    </reaction>
</comment>
<feature type="domain" description="Quinate/shikimate 5-dehydrogenase/glutamyl-tRNA reductase" evidence="8">
    <location>
        <begin position="2"/>
        <end position="132"/>
    </location>
</feature>
<dbReference type="Gene3D" id="3.40.50.720">
    <property type="entry name" value="NAD(P)-binding Rossmann-like Domain"/>
    <property type="match status" value="1"/>
</dbReference>
<gene>
    <name evidence="9" type="ORF">METZ01_LOCUS437207</name>
</gene>
<dbReference type="Pfam" id="PF01488">
    <property type="entry name" value="Shikimate_DH"/>
    <property type="match status" value="1"/>
</dbReference>
<comment type="pathway">
    <text evidence="1">Porphyrin-containing compound metabolism; protoporphyrin-IX biosynthesis; 5-aminolevulinate from L-glutamyl-tRNA(Glu): step 1/2.</text>
</comment>
<name>A0A382YMA3_9ZZZZ</name>
<accession>A0A382YMA3</accession>
<dbReference type="SUPFAM" id="SSF51735">
    <property type="entry name" value="NAD(P)-binding Rossmann-fold domains"/>
    <property type="match status" value="1"/>
</dbReference>
<reference evidence="9" key="1">
    <citation type="submission" date="2018-05" db="EMBL/GenBank/DDBJ databases">
        <authorList>
            <person name="Lanie J.A."/>
            <person name="Ng W.-L."/>
            <person name="Kazmierczak K.M."/>
            <person name="Andrzejewski T.M."/>
            <person name="Davidsen T.M."/>
            <person name="Wayne K.J."/>
            <person name="Tettelin H."/>
            <person name="Glass J.I."/>
            <person name="Rusch D."/>
            <person name="Podicherti R."/>
            <person name="Tsui H.-C.T."/>
            <person name="Winkler M.E."/>
        </authorList>
    </citation>
    <scope>NUCLEOTIDE SEQUENCE</scope>
</reference>
<evidence type="ECO:0000256" key="7">
    <source>
        <dbReference type="ARBA" id="ARBA00047464"/>
    </source>
</evidence>
<evidence type="ECO:0000313" key="9">
    <source>
        <dbReference type="EMBL" id="SVD84353.1"/>
    </source>
</evidence>
<dbReference type="GO" id="GO:0019353">
    <property type="term" value="P:protoporphyrinogen IX biosynthetic process from glutamate"/>
    <property type="evidence" value="ECO:0007669"/>
    <property type="project" value="TreeGrafter"/>
</dbReference>
<dbReference type="EC" id="1.2.1.70" evidence="3"/>
<dbReference type="GO" id="GO:0008883">
    <property type="term" value="F:glutamyl-tRNA reductase activity"/>
    <property type="evidence" value="ECO:0007669"/>
    <property type="project" value="UniProtKB-EC"/>
</dbReference>
<evidence type="ECO:0000256" key="6">
    <source>
        <dbReference type="ARBA" id="ARBA00023244"/>
    </source>
</evidence>
<dbReference type="AlphaFoldDB" id="A0A382YMA3"/>
<dbReference type="PANTHER" id="PTHR43013:SF1">
    <property type="entry name" value="GLUTAMYL-TRNA REDUCTASE"/>
    <property type="match status" value="1"/>
</dbReference>
<evidence type="ECO:0000256" key="4">
    <source>
        <dbReference type="ARBA" id="ARBA00022857"/>
    </source>
</evidence>
<keyword evidence="6" id="KW-0627">Porphyrin biosynthesis</keyword>
<dbReference type="EMBL" id="UINC01176968">
    <property type="protein sequence ID" value="SVD84353.1"/>
    <property type="molecule type" value="Genomic_DNA"/>
</dbReference>